<comment type="caution">
    <text evidence="2">The sequence shown here is derived from an EMBL/GenBank/DDBJ whole genome shotgun (WGS) entry which is preliminary data.</text>
</comment>
<evidence type="ECO:0000259" key="1">
    <source>
        <dbReference type="Pfam" id="PF05732"/>
    </source>
</evidence>
<name>A0ABR6TK97_9FIRM</name>
<evidence type="ECO:0000313" key="3">
    <source>
        <dbReference type="Proteomes" id="UP000713904"/>
    </source>
</evidence>
<dbReference type="Proteomes" id="UP000713904">
    <property type="component" value="Unassembled WGS sequence"/>
</dbReference>
<dbReference type="Pfam" id="PF05732">
    <property type="entry name" value="RepL"/>
    <property type="match status" value="1"/>
</dbReference>
<gene>
    <name evidence="2" type="ORF">HLB29_03960</name>
</gene>
<evidence type="ECO:0000313" key="2">
    <source>
        <dbReference type="EMBL" id="MBC2575836.1"/>
    </source>
</evidence>
<protein>
    <recommendedName>
        <fullName evidence="1">Plasmid replication protein RepL domain-containing protein</fullName>
    </recommendedName>
</protein>
<proteinExistence type="predicted"/>
<dbReference type="EMBL" id="JABGBW010000002">
    <property type="protein sequence ID" value="MBC2575836.1"/>
    <property type="molecule type" value="Genomic_DNA"/>
</dbReference>
<reference evidence="2 3" key="1">
    <citation type="submission" date="2020-05" db="EMBL/GenBank/DDBJ databases">
        <title>Draft genome of xy-202 and genomic insight in genome of the genus Peptostreptococcus.</title>
        <authorList>
            <person name="Zhang Z."/>
        </authorList>
    </citation>
    <scope>NUCLEOTIDE SEQUENCE [LARGE SCALE GENOMIC DNA]</scope>
    <source>
        <strain evidence="2 3">DSM 27025</strain>
    </source>
</reference>
<keyword evidence="3" id="KW-1185">Reference proteome</keyword>
<feature type="domain" description="Plasmid replication protein RepL" evidence="1">
    <location>
        <begin position="49"/>
        <end position="138"/>
    </location>
</feature>
<accession>A0ABR6TK97</accession>
<dbReference type="InterPro" id="IPR008813">
    <property type="entry name" value="Plasmid_replication_RepL"/>
</dbReference>
<dbReference type="RefSeq" id="WP_185623859.1">
    <property type="nucleotide sequence ID" value="NZ_JABGBW010000002.1"/>
</dbReference>
<organism evidence="2 3">
    <name type="scientific">Peptostreptococcus canis</name>
    <dbReference type="NCBI Taxonomy" id="1159213"/>
    <lineage>
        <taxon>Bacteria</taxon>
        <taxon>Bacillati</taxon>
        <taxon>Bacillota</taxon>
        <taxon>Clostridia</taxon>
        <taxon>Peptostreptococcales</taxon>
        <taxon>Peptostreptococcaceae</taxon>
        <taxon>Peptostreptococcus</taxon>
    </lineage>
</organism>
<sequence>MFELKKNPREFIIDDMTESRNIESFGRGNRFLNISPENYIKVFCDKMPKKSLIPMILISLMDKDNKIYMTLDEFSETLDYPKTGLSVMFVEYGEKDFLVKIRNGLYMINPLVSYKGSKYERDKLIKEYTKHKDSNELKKRKK</sequence>